<evidence type="ECO:0000259" key="1">
    <source>
        <dbReference type="Pfam" id="PF12697"/>
    </source>
</evidence>
<dbReference type="AlphaFoldDB" id="A0A2P8GTD1"/>
<dbReference type="Proteomes" id="UP000241203">
    <property type="component" value="Unassembled WGS sequence"/>
</dbReference>
<protein>
    <submittedName>
        <fullName evidence="2">Alpha-beta hydrolase superfamily lysophospholipase</fullName>
    </submittedName>
    <submittedName>
        <fullName evidence="3">Alpha/beta hydrolase</fullName>
    </submittedName>
</protein>
<dbReference type="PANTHER" id="PTHR43194:SF2">
    <property type="entry name" value="PEROXISOMAL MEMBRANE PROTEIN LPX1"/>
    <property type="match status" value="1"/>
</dbReference>
<keyword evidence="2" id="KW-0378">Hydrolase</keyword>
<sequence>MTHFLTTARGDRVAYDRYGEGPALIFIAGAGPYRAGDAVTTETAERAAERGITTIVFDRLGRGESEADGILDLDRELEALAALIEEAGGFAVLCGHSSGCSIALAAAVSGLPVVGLALWEAPIAGDPAHARAWATEFVRLLDAGELEPALEWYMKDMPPEWLAGAKRSPGYPSMVAAIGSQRADAESLLWAASAPHAELFSDIGVPVLTMHGEQTFDEMIASSADIAASIDGAVTKIMPGAHHSWEPHPMAEELARFTVASFAANR</sequence>
<evidence type="ECO:0000313" key="3">
    <source>
        <dbReference type="EMBL" id="RUQ84555.1"/>
    </source>
</evidence>
<evidence type="ECO:0000313" key="2">
    <source>
        <dbReference type="EMBL" id="PSL37220.1"/>
    </source>
</evidence>
<comment type="caution">
    <text evidence="2">The sequence shown here is derived from an EMBL/GenBank/DDBJ whole genome shotgun (WGS) entry which is preliminary data.</text>
</comment>
<dbReference type="PANTHER" id="PTHR43194">
    <property type="entry name" value="HYDROLASE ALPHA/BETA FOLD FAMILY"/>
    <property type="match status" value="1"/>
</dbReference>
<dbReference type="SUPFAM" id="SSF53474">
    <property type="entry name" value="alpha/beta-Hydrolases"/>
    <property type="match status" value="1"/>
</dbReference>
<evidence type="ECO:0000313" key="4">
    <source>
        <dbReference type="Proteomes" id="UP000241203"/>
    </source>
</evidence>
<dbReference type="InterPro" id="IPR050228">
    <property type="entry name" value="Carboxylesterase_BioH"/>
</dbReference>
<accession>A0A2P8GTD1</accession>
<dbReference type="GO" id="GO:0016787">
    <property type="term" value="F:hydrolase activity"/>
    <property type="evidence" value="ECO:0007669"/>
    <property type="project" value="UniProtKB-KW"/>
</dbReference>
<dbReference type="InterPro" id="IPR000073">
    <property type="entry name" value="AB_hydrolase_1"/>
</dbReference>
<keyword evidence="5" id="KW-1185">Reference proteome</keyword>
<reference evidence="2 4" key="1">
    <citation type="submission" date="2018-03" db="EMBL/GenBank/DDBJ databases">
        <title>Genomic Encyclopedia of Archaeal and Bacterial Type Strains, Phase II (KMG-II): from individual species to whole genera.</title>
        <authorList>
            <person name="Goeker M."/>
        </authorList>
    </citation>
    <scope>NUCLEOTIDE SEQUENCE [LARGE SCALE GENOMIC DNA]</scope>
    <source>
        <strain evidence="2 4">DSM 21548</strain>
    </source>
</reference>
<organism evidence="2 4">
    <name type="scientific">Labedella gwakjiensis</name>
    <dbReference type="NCBI Taxonomy" id="390269"/>
    <lineage>
        <taxon>Bacteria</taxon>
        <taxon>Bacillati</taxon>
        <taxon>Actinomycetota</taxon>
        <taxon>Actinomycetes</taxon>
        <taxon>Micrococcales</taxon>
        <taxon>Microbacteriaceae</taxon>
        <taxon>Labedella</taxon>
    </lineage>
</organism>
<dbReference type="Proteomes" id="UP000268291">
    <property type="component" value="Unassembled WGS sequence"/>
</dbReference>
<dbReference type="InterPro" id="IPR029058">
    <property type="entry name" value="AB_hydrolase_fold"/>
</dbReference>
<dbReference type="Gene3D" id="3.40.50.1820">
    <property type="entry name" value="alpha/beta hydrolase"/>
    <property type="match status" value="1"/>
</dbReference>
<gene>
    <name evidence="2" type="ORF">CLV49_0827</name>
    <name evidence="3" type="ORF">ELQ93_13155</name>
</gene>
<dbReference type="EMBL" id="RZGY01000002">
    <property type="protein sequence ID" value="RUQ84555.1"/>
    <property type="molecule type" value="Genomic_DNA"/>
</dbReference>
<name>A0A2P8GTD1_9MICO</name>
<dbReference type="RefSeq" id="WP_106564872.1">
    <property type="nucleotide sequence ID" value="NZ_PYAU01000001.1"/>
</dbReference>
<proteinExistence type="predicted"/>
<evidence type="ECO:0000313" key="5">
    <source>
        <dbReference type="Proteomes" id="UP000268291"/>
    </source>
</evidence>
<feature type="domain" description="AB hydrolase-1" evidence="1">
    <location>
        <begin position="24"/>
        <end position="254"/>
    </location>
</feature>
<dbReference type="EMBL" id="PYAU01000001">
    <property type="protein sequence ID" value="PSL37220.1"/>
    <property type="molecule type" value="Genomic_DNA"/>
</dbReference>
<reference evidence="3 5" key="2">
    <citation type="submission" date="2018-12" db="EMBL/GenBank/DDBJ databases">
        <authorList>
            <person name="hu s."/>
            <person name="Xu Y."/>
            <person name="Xu B."/>
            <person name="Li F."/>
        </authorList>
    </citation>
    <scope>NUCLEOTIDE SEQUENCE [LARGE SCALE GENOMIC DNA]</scope>
    <source>
        <strain evidence="3 5">KSW2-17</strain>
    </source>
</reference>
<dbReference type="Pfam" id="PF12697">
    <property type="entry name" value="Abhydrolase_6"/>
    <property type="match status" value="1"/>
</dbReference>
<dbReference type="OrthoDB" id="63519at2"/>